<dbReference type="InterPro" id="IPR020843">
    <property type="entry name" value="ER"/>
</dbReference>
<evidence type="ECO:0000313" key="5">
    <source>
        <dbReference type="Proteomes" id="UP001460888"/>
    </source>
</evidence>
<dbReference type="PANTHER" id="PTHR48106">
    <property type="entry name" value="QUINONE OXIDOREDUCTASE PIG3-RELATED"/>
    <property type="match status" value="1"/>
</dbReference>
<keyword evidence="2" id="KW-0560">Oxidoreductase</keyword>
<dbReference type="NCBIfam" id="TIGR02824">
    <property type="entry name" value="quinone_pig3"/>
    <property type="match status" value="1"/>
</dbReference>
<name>A0ABV2B306_9GAMM</name>
<organism evidence="4 5">
    <name type="scientific">Salinisphaera dokdonensis CL-ES53</name>
    <dbReference type="NCBI Taxonomy" id="1304272"/>
    <lineage>
        <taxon>Bacteria</taxon>
        <taxon>Pseudomonadati</taxon>
        <taxon>Pseudomonadota</taxon>
        <taxon>Gammaproteobacteria</taxon>
        <taxon>Salinisphaerales</taxon>
        <taxon>Salinisphaeraceae</taxon>
        <taxon>Salinisphaera</taxon>
    </lineage>
</organism>
<dbReference type="RefSeq" id="WP_353112265.1">
    <property type="nucleotide sequence ID" value="NZ_APND01000004.1"/>
</dbReference>
<dbReference type="EMBL" id="APND01000004">
    <property type="protein sequence ID" value="MES1930242.1"/>
    <property type="molecule type" value="Genomic_DNA"/>
</dbReference>
<dbReference type="InterPro" id="IPR014189">
    <property type="entry name" value="Quinone_OxRdtase_PIG3"/>
</dbReference>
<keyword evidence="5" id="KW-1185">Reference proteome</keyword>
<dbReference type="InterPro" id="IPR036291">
    <property type="entry name" value="NAD(P)-bd_dom_sf"/>
</dbReference>
<dbReference type="Gene3D" id="3.90.180.10">
    <property type="entry name" value="Medium-chain alcohol dehydrogenases, catalytic domain"/>
    <property type="match status" value="1"/>
</dbReference>
<evidence type="ECO:0000313" key="4">
    <source>
        <dbReference type="EMBL" id="MES1930242.1"/>
    </source>
</evidence>
<dbReference type="Proteomes" id="UP001460888">
    <property type="component" value="Unassembled WGS sequence"/>
</dbReference>
<dbReference type="SUPFAM" id="SSF50129">
    <property type="entry name" value="GroES-like"/>
    <property type="match status" value="1"/>
</dbReference>
<sequence>MTKQTESMRVVVAASAGGPDVLTHEERPVPIPNDRELLVSVAAAGVNRPDVMQRIGDYPPPPGATDVLGLEMAGEVIAVGSAVSRYRVGDLVMGLVPSGGYATQAIVDERNALPVPRGFTLTEAAAIPETFFTVWTNVFDRAQLREGERLLVHGGTSGIGTTAIQLAKAMGAEVIATAGSDEKCRFCESLGAAFAINYRDTDFVDEVKSYTGGAGVDVVLDMVAGDYVNRNLDVLAIEGRLVQIALMQGYDVRIDLRRLMPKRATLTGSTLRPRPIEDKAAIAAALEQKVAPLWQAGKCRPVIDSTFAFEDVVAAHERMDAPHIGKVVLLMKNQ</sequence>
<gene>
    <name evidence="4" type="ORF">SADO_13343</name>
</gene>
<dbReference type="PANTHER" id="PTHR48106:SF8">
    <property type="entry name" value="OS02G0805600 PROTEIN"/>
    <property type="match status" value="1"/>
</dbReference>
<dbReference type="InterPro" id="IPR013149">
    <property type="entry name" value="ADH-like_C"/>
</dbReference>
<dbReference type="CDD" id="cd05276">
    <property type="entry name" value="p53_inducible_oxidoreductase"/>
    <property type="match status" value="1"/>
</dbReference>
<feature type="domain" description="Enoyl reductase (ER)" evidence="3">
    <location>
        <begin position="17"/>
        <end position="329"/>
    </location>
</feature>
<accession>A0ABV2B306</accession>
<dbReference type="InterPro" id="IPR011032">
    <property type="entry name" value="GroES-like_sf"/>
</dbReference>
<evidence type="ECO:0000256" key="1">
    <source>
        <dbReference type="ARBA" id="ARBA00022857"/>
    </source>
</evidence>
<proteinExistence type="predicted"/>
<dbReference type="Pfam" id="PF08240">
    <property type="entry name" value="ADH_N"/>
    <property type="match status" value="1"/>
</dbReference>
<dbReference type="Pfam" id="PF00107">
    <property type="entry name" value="ADH_zinc_N"/>
    <property type="match status" value="1"/>
</dbReference>
<evidence type="ECO:0000259" key="3">
    <source>
        <dbReference type="SMART" id="SM00829"/>
    </source>
</evidence>
<evidence type="ECO:0000256" key="2">
    <source>
        <dbReference type="ARBA" id="ARBA00023002"/>
    </source>
</evidence>
<keyword evidence="1" id="KW-0521">NADP</keyword>
<dbReference type="SUPFAM" id="SSF51735">
    <property type="entry name" value="NAD(P)-binding Rossmann-fold domains"/>
    <property type="match status" value="1"/>
</dbReference>
<reference evidence="4 5" key="1">
    <citation type="submission" date="2013-03" db="EMBL/GenBank/DDBJ databases">
        <title>Salinisphaera dokdonensis CL-ES53 Genome Sequencing.</title>
        <authorList>
            <person name="Li C."/>
            <person name="Lai Q."/>
            <person name="Shao Z."/>
        </authorList>
    </citation>
    <scope>NUCLEOTIDE SEQUENCE [LARGE SCALE GENOMIC DNA]</scope>
    <source>
        <strain evidence="4 5">CL-ES53</strain>
    </source>
</reference>
<comment type="caution">
    <text evidence="4">The sequence shown here is derived from an EMBL/GenBank/DDBJ whole genome shotgun (WGS) entry which is preliminary data.</text>
</comment>
<dbReference type="InterPro" id="IPR013154">
    <property type="entry name" value="ADH-like_N"/>
</dbReference>
<dbReference type="SMART" id="SM00829">
    <property type="entry name" value="PKS_ER"/>
    <property type="match status" value="1"/>
</dbReference>
<protein>
    <submittedName>
        <fullName evidence="4">NAD(P)H quinone oxidoreductase</fullName>
    </submittedName>
</protein>
<dbReference type="Gene3D" id="3.40.50.720">
    <property type="entry name" value="NAD(P)-binding Rossmann-like Domain"/>
    <property type="match status" value="1"/>
</dbReference>